<proteinExistence type="inferred from homology"/>
<dbReference type="GO" id="GO:0016491">
    <property type="term" value="F:oxidoreductase activity"/>
    <property type="evidence" value="ECO:0007669"/>
    <property type="project" value="UniProtKB-KW"/>
</dbReference>
<dbReference type="SUPFAM" id="SSF51735">
    <property type="entry name" value="NAD(P)-binding Rossmann-fold domains"/>
    <property type="match status" value="1"/>
</dbReference>
<dbReference type="Pfam" id="PF00106">
    <property type="entry name" value="adh_short"/>
    <property type="match status" value="1"/>
</dbReference>
<evidence type="ECO:0000256" key="1">
    <source>
        <dbReference type="ARBA" id="ARBA00022857"/>
    </source>
</evidence>
<sequence length="181" mass="19105">MSSTKKTVLITGCTRGIGLAFAEHYTKAGWNVIGTARASSNMEKLKALSSVKIVAMDTSDEATILEAARQLDGQPIDLLINNAGIGLPGEFETGTKDALMRQFEVNTVGPFLVTRALLPNLQLAEKANGSAVVVQLSSFLGSIGSCTEDTAAFFKQAGYGYSSSKAALNMVTRSLALDLRP</sequence>
<evidence type="ECO:0000256" key="3">
    <source>
        <dbReference type="RuleBase" id="RU000363"/>
    </source>
</evidence>
<dbReference type="PANTHER" id="PTHR43544">
    <property type="entry name" value="SHORT-CHAIN DEHYDROGENASE/REDUCTASE"/>
    <property type="match status" value="1"/>
</dbReference>
<name>A0A2P4XAA6_9STRA</name>
<dbReference type="OrthoDB" id="1933717at2759"/>
<dbReference type="EMBL" id="NCKW01015557">
    <property type="protein sequence ID" value="POM62494.1"/>
    <property type="molecule type" value="Genomic_DNA"/>
</dbReference>
<comment type="caution">
    <text evidence="4">The sequence shown here is derived from an EMBL/GenBank/DDBJ whole genome shotgun (WGS) entry which is preliminary data.</text>
</comment>
<dbReference type="AlphaFoldDB" id="A0A2P4XAA6"/>
<reference evidence="4 5" key="1">
    <citation type="journal article" date="2017" name="Genome Biol. Evol.">
        <title>Phytophthora megakarya and P. palmivora, closely related causal agents of cacao black pod rot, underwent increases in genome sizes and gene numbers by different mechanisms.</title>
        <authorList>
            <person name="Ali S.S."/>
            <person name="Shao J."/>
            <person name="Lary D.J."/>
            <person name="Kronmiller B."/>
            <person name="Shen D."/>
            <person name="Strem M.D."/>
            <person name="Amoako-Attah I."/>
            <person name="Akrofi A.Y."/>
            <person name="Begoude B.A."/>
            <person name="Ten Hoopen G.M."/>
            <person name="Coulibaly K."/>
            <person name="Kebe B.I."/>
            <person name="Melnick R.L."/>
            <person name="Guiltinan M.J."/>
            <person name="Tyler B.M."/>
            <person name="Meinhardt L.W."/>
            <person name="Bailey B.A."/>
        </authorList>
    </citation>
    <scope>NUCLEOTIDE SEQUENCE [LARGE SCALE GENOMIC DNA]</scope>
    <source>
        <strain evidence="5">sbr112.9</strain>
    </source>
</reference>
<dbReference type="GO" id="GO:0005737">
    <property type="term" value="C:cytoplasm"/>
    <property type="evidence" value="ECO:0007669"/>
    <property type="project" value="TreeGrafter"/>
</dbReference>
<evidence type="ECO:0000256" key="2">
    <source>
        <dbReference type="ARBA" id="ARBA00023002"/>
    </source>
</evidence>
<accession>A0A2P4XAA6</accession>
<dbReference type="InterPro" id="IPR051468">
    <property type="entry name" value="Fungal_SecMetab_SDRs"/>
</dbReference>
<dbReference type="Proteomes" id="UP000237271">
    <property type="component" value="Unassembled WGS sequence"/>
</dbReference>
<dbReference type="Gene3D" id="3.40.50.720">
    <property type="entry name" value="NAD(P)-binding Rossmann-like Domain"/>
    <property type="match status" value="1"/>
</dbReference>
<protein>
    <submittedName>
        <fullName evidence="4">Short chain dehydrogenase</fullName>
    </submittedName>
</protein>
<keyword evidence="5" id="KW-1185">Reference proteome</keyword>
<dbReference type="PRINTS" id="PR00080">
    <property type="entry name" value="SDRFAMILY"/>
</dbReference>
<organism evidence="4 5">
    <name type="scientific">Phytophthora palmivora</name>
    <dbReference type="NCBI Taxonomy" id="4796"/>
    <lineage>
        <taxon>Eukaryota</taxon>
        <taxon>Sar</taxon>
        <taxon>Stramenopiles</taxon>
        <taxon>Oomycota</taxon>
        <taxon>Peronosporomycetes</taxon>
        <taxon>Peronosporales</taxon>
        <taxon>Peronosporaceae</taxon>
        <taxon>Phytophthora</taxon>
    </lineage>
</organism>
<dbReference type="PANTHER" id="PTHR43544:SF7">
    <property type="entry name" value="NADB-LER2"/>
    <property type="match status" value="1"/>
</dbReference>
<evidence type="ECO:0000313" key="5">
    <source>
        <dbReference type="Proteomes" id="UP000237271"/>
    </source>
</evidence>
<keyword evidence="1" id="KW-0521">NADP</keyword>
<keyword evidence="2" id="KW-0560">Oxidoreductase</keyword>
<feature type="non-terminal residue" evidence="4">
    <location>
        <position position="181"/>
    </location>
</feature>
<dbReference type="InterPro" id="IPR036291">
    <property type="entry name" value="NAD(P)-bd_dom_sf"/>
</dbReference>
<dbReference type="InterPro" id="IPR002347">
    <property type="entry name" value="SDR_fam"/>
</dbReference>
<gene>
    <name evidence="4" type="ORF">PHPALM_28353</name>
</gene>
<evidence type="ECO:0000313" key="4">
    <source>
        <dbReference type="EMBL" id="POM62494.1"/>
    </source>
</evidence>
<comment type="similarity">
    <text evidence="3">Belongs to the short-chain dehydrogenases/reductases (SDR) family.</text>
</comment>
<dbReference type="PRINTS" id="PR00081">
    <property type="entry name" value="GDHRDH"/>
</dbReference>